<reference evidence="2" key="1">
    <citation type="journal article" date="2023" name="G3 (Bethesda)">
        <title>Genome assembly and association tests identify interacting loci associated with vigor, precocity, and sex in interspecific pistachio rootstocks.</title>
        <authorList>
            <person name="Palmer W."/>
            <person name="Jacygrad E."/>
            <person name="Sagayaradj S."/>
            <person name="Cavanaugh K."/>
            <person name="Han R."/>
            <person name="Bertier L."/>
            <person name="Beede B."/>
            <person name="Kafkas S."/>
            <person name="Golino D."/>
            <person name="Preece J."/>
            <person name="Michelmore R."/>
        </authorList>
    </citation>
    <scope>NUCLEOTIDE SEQUENCE [LARGE SCALE GENOMIC DNA]</scope>
</reference>
<comment type="caution">
    <text evidence="1">The sequence shown here is derived from an EMBL/GenBank/DDBJ whole genome shotgun (WGS) entry which is preliminary data.</text>
</comment>
<name>A0ACC0ZL06_9ROSI</name>
<gene>
    <name evidence="1" type="ORF">Pint_02688</name>
</gene>
<dbReference type="Proteomes" id="UP001163603">
    <property type="component" value="Chromosome 1"/>
</dbReference>
<evidence type="ECO:0000313" key="1">
    <source>
        <dbReference type="EMBL" id="KAJ0053313.1"/>
    </source>
</evidence>
<protein>
    <submittedName>
        <fullName evidence="1">Uncharacterized protein</fullName>
    </submittedName>
</protein>
<dbReference type="EMBL" id="CM047736">
    <property type="protein sequence ID" value="KAJ0053313.1"/>
    <property type="molecule type" value="Genomic_DNA"/>
</dbReference>
<proteinExistence type="predicted"/>
<accession>A0ACC0ZL06</accession>
<evidence type="ECO:0000313" key="2">
    <source>
        <dbReference type="Proteomes" id="UP001163603"/>
    </source>
</evidence>
<organism evidence="1 2">
    <name type="scientific">Pistacia integerrima</name>
    <dbReference type="NCBI Taxonomy" id="434235"/>
    <lineage>
        <taxon>Eukaryota</taxon>
        <taxon>Viridiplantae</taxon>
        <taxon>Streptophyta</taxon>
        <taxon>Embryophyta</taxon>
        <taxon>Tracheophyta</taxon>
        <taxon>Spermatophyta</taxon>
        <taxon>Magnoliopsida</taxon>
        <taxon>eudicotyledons</taxon>
        <taxon>Gunneridae</taxon>
        <taxon>Pentapetalae</taxon>
        <taxon>rosids</taxon>
        <taxon>malvids</taxon>
        <taxon>Sapindales</taxon>
        <taxon>Anacardiaceae</taxon>
        <taxon>Pistacia</taxon>
    </lineage>
</organism>
<sequence length="127" mass="14246">MELNSSNPSLHVVLFPFMSKGHTVPILHLARLLLRRPNVAVTFFTTPGNRSFIADQFLSDTTVSIIDLHYPENIPEIPAGVESTDKLPFISLYVQFAEATKLMQPAFELKLQSLPPVSFMVSDGFLW</sequence>
<keyword evidence="2" id="KW-1185">Reference proteome</keyword>